<dbReference type="GO" id="GO:0044183">
    <property type="term" value="F:protein folding chaperone"/>
    <property type="evidence" value="ECO:0007669"/>
    <property type="project" value="TreeGrafter"/>
</dbReference>
<evidence type="ECO:0000313" key="2">
    <source>
        <dbReference type="EMBL" id="MBO8481688.1"/>
    </source>
</evidence>
<name>A0A9D9J011_9BACT</name>
<dbReference type="EMBL" id="JADILY010000081">
    <property type="protein sequence ID" value="MBO8481688.1"/>
    <property type="molecule type" value="Genomic_DNA"/>
</dbReference>
<dbReference type="EC" id="5.2.1.8" evidence="2"/>
<dbReference type="NCBIfam" id="TIGR00115">
    <property type="entry name" value="tig"/>
    <property type="match status" value="1"/>
</dbReference>
<dbReference type="PANTHER" id="PTHR30560">
    <property type="entry name" value="TRIGGER FACTOR CHAPERONE AND PEPTIDYL-PROLYL CIS/TRANS ISOMERASE"/>
    <property type="match status" value="1"/>
</dbReference>
<dbReference type="InterPro" id="IPR037041">
    <property type="entry name" value="Trigger_fac_C_sf"/>
</dbReference>
<dbReference type="GO" id="GO:0051083">
    <property type="term" value="P:'de novo' cotranslational protein folding"/>
    <property type="evidence" value="ECO:0007669"/>
    <property type="project" value="TreeGrafter"/>
</dbReference>
<organism evidence="2 3">
    <name type="scientific">Candidatus Merdivivens faecigallinarum</name>
    <dbReference type="NCBI Taxonomy" id="2840871"/>
    <lineage>
        <taxon>Bacteria</taxon>
        <taxon>Pseudomonadati</taxon>
        <taxon>Bacteroidota</taxon>
        <taxon>Bacteroidia</taxon>
        <taxon>Bacteroidales</taxon>
        <taxon>Muribaculaceae</taxon>
        <taxon>Muribaculaceae incertae sedis</taxon>
        <taxon>Candidatus Merdivivens</taxon>
    </lineage>
</organism>
<evidence type="ECO:0000313" key="3">
    <source>
        <dbReference type="Proteomes" id="UP000823772"/>
    </source>
</evidence>
<dbReference type="InterPro" id="IPR008881">
    <property type="entry name" value="Trigger_fac_ribosome-bd_bac"/>
</dbReference>
<proteinExistence type="predicted"/>
<dbReference type="InterPro" id="IPR036611">
    <property type="entry name" value="Trigger_fac_ribosome-bd_sf"/>
</dbReference>
<dbReference type="SUPFAM" id="SSF109998">
    <property type="entry name" value="Triger factor/SurA peptide-binding domain-like"/>
    <property type="match status" value="1"/>
</dbReference>
<sequence>MEIKSNKIDELDIRLSINVNEADYAEDVRKRLSAYKRNAEIKGFRKGMAPISLIQRLYGVSARSEAVNDILSKALQDYIQENKLNIIGEPLPSEDRKTVDWEKDKDFEFDFDIAVSPEINLEISKEDSVTYYNVKIDKKAKDSMRSSLLGQYGSLEDGESVGEDDFFTADFEQEGTKVEDTYVAVRSMSEAGKKEIVGKKSGDVIDVDVNLWFENDTDRASMLKLKKEELSGIQPVFKMTVKNIKHFVPAKADQDTFDRIFGKDVVKTEEEFDAKITERLREEYDRERDYRFMLDVKEYLLDKAAISLPENFMKRWIYYANDGKFTMEDIEKEFDLFLKDYRWQMLRRYFLDKFEVKVSKEDLLATAKEFAVYQFAMYGISNAPEDQLQKFAEQMLAHDKESSRIYDKTEDDKCIAAVKERITLKKKDITIEKLRELNG</sequence>
<dbReference type="Gene3D" id="1.10.3120.10">
    <property type="entry name" value="Trigger factor, C-terminal domain"/>
    <property type="match status" value="1"/>
</dbReference>
<dbReference type="InterPro" id="IPR027304">
    <property type="entry name" value="Trigger_fact/SurA_dom_sf"/>
</dbReference>
<dbReference type="InterPro" id="IPR005215">
    <property type="entry name" value="Trig_fac"/>
</dbReference>
<reference evidence="2" key="1">
    <citation type="submission" date="2020-10" db="EMBL/GenBank/DDBJ databases">
        <authorList>
            <person name="Gilroy R."/>
        </authorList>
    </citation>
    <scope>NUCLEOTIDE SEQUENCE</scope>
    <source>
        <strain evidence="2">B3-2255</strain>
    </source>
</reference>
<dbReference type="PANTHER" id="PTHR30560:SF3">
    <property type="entry name" value="TRIGGER FACTOR-LIKE PROTEIN TIG, CHLOROPLASTIC"/>
    <property type="match status" value="1"/>
</dbReference>
<dbReference type="GO" id="GO:0015031">
    <property type="term" value="P:protein transport"/>
    <property type="evidence" value="ECO:0007669"/>
    <property type="project" value="InterPro"/>
</dbReference>
<accession>A0A9D9J011</accession>
<gene>
    <name evidence="2" type="primary">tig</name>
    <name evidence="2" type="ORF">IAC87_03975</name>
</gene>
<evidence type="ECO:0000259" key="1">
    <source>
        <dbReference type="Pfam" id="PF05697"/>
    </source>
</evidence>
<dbReference type="SUPFAM" id="SSF102735">
    <property type="entry name" value="Trigger factor ribosome-binding domain"/>
    <property type="match status" value="1"/>
</dbReference>
<dbReference type="Pfam" id="PF05697">
    <property type="entry name" value="Trigger_N"/>
    <property type="match status" value="1"/>
</dbReference>
<comment type="caution">
    <text evidence="2">The sequence shown here is derived from an EMBL/GenBank/DDBJ whole genome shotgun (WGS) entry which is preliminary data.</text>
</comment>
<dbReference type="Proteomes" id="UP000823772">
    <property type="component" value="Unassembled WGS sequence"/>
</dbReference>
<dbReference type="Gene3D" id="3.30.70.1050">
    <property type="entry name" value="Trigger factor ribosome-binding domain"/>
    <property type="match status" value="1"/>
</dbReference>
<dbReference type="GO" id="GO:0043335">
    <property type="term" value="P:protein unfolding"/>
    <property type="evidence" value="ECO:0007669"/>
    <property type="project" value="TreeGrafter"/>
</dbReference>
<keyword evidence="2" id="KW-0413">Isomerase</keyword>
<dbReference type="AlphaFoldDB" id="A0A9D9J011"/>
<reference evidence="2" key="2">
    <citation type="journal article" date="2021" name="PeerJ">
        <title>Extensive microbial diversity within the chicken gut microbiome revealed by metagenomics and culture.</title>
        <authorList>
            <person name="Gilroy R."/>
            <person name="Ravi A."/>
            <person name="Getino M."/>
            <person name="Pursley I."/>
            <person name="Horton D.L."/>
            <person name="Alikhan N.F."/>
            <person name="Baker D."/>
            <person name="Gharbi K."/>
            <person name="Hall N."/>
            <person name="Watson M."/>
            <person name="Adriaenssens E.M."/>
            <person name="Foster-Nyarko E."/>
            <person name="Jarju S."/>
            <person name="Secka A."/>
            <person name="Antonio M."/>
            <person name="Oren A."/>
            <person name="Chaudhuri R.R."/>
            <person name="La Ragione R."/>
            <person name="Hildebrand F."/>
            <person name="Pallen M.J."/>
        </authorList>
    </citation>
    <scope>NUCLEOTIDE SEQUENCE</scope>
    <source>
        <strain evidence="2">B3-2255</strain>
    </source>
</reference>
<protein>
    <submittedName>
        <fullName evidence="2">Trigger factor</fullName>
        <ecNumber evidence="2">5.2.1.8</ecNumber>
    </submittedName>
</protein>
<dbReference type="GO" id="GO:0043022">
    <property type="term" value="F:ribosome binding"/>
    <property type="evidence" value="ECO:0007669"/>
    <property type="project" value="TreeGrafter"/>
</dbReference>
<feature type="domain" description="Trigger factor ribosome-binding bacterial" evidence="1">
    <location>
        <begin position="1"/>
        <end position="142"/>
    </location>
</feature>
<dbReference type="GO" id="GO:0003755">
    <property type="term" value="F:peptidyl-prolyl cis-trans isomerase activity"/>
    <property type="evidence" value="ECO:0007669"/>
    <property type="project" value="UniProtKB-EC"/>
</dbReference>